<feature type="non-terminal residue" evidence="1">
    <location>
        <position position="411"/>
    </location>
</feature>
<dbReference type="InterPro" id="IPR011990">
    <property type="entry name" value="TPR-like_helical_dom_sf"/>
</dbReference>
<keyword evidence="2" id="KW-1185">Reference proteome</keyword>
<evidence type="ECO:0000313" key="2">
    <source>
        <dbReference type="Proteomes" id="UP000195105"/>
    </source>
</evidence>
<name>A0A243QEQ3_9ACTN</name>
<evidence type="ECO:0008006" key="3">
    <source>
        <dbReference type="Google" id="ProtNLM"/>
    </source>
</evidence>
<protein>
    <recommendedName>
        <fullName evidence="3">Tetratricopeptide repeat protein</fullName>
    </recommendedName>
</protein>
<dbReference type="RefSeq" id="WP_086606084.1">
    <property type="nucleotide sequence ID" value="NZ_NGFN01000671.1"/>
</dbReference>
<proteinExistence type="predicted"/>
<organism evidence="1 2">
    <name type="scientific">Streptomyces swartbergensis</name>
    <dbReference type="NCBI Taxonomy" id="487165"/>
    <lineage>
        <taxon>Bacteria</taxon>
        <taxon>Bacillati</taxon>
        <taxon>Actinomycetota</taxon>
        <taxon>Actinomycetes</taxon>
        <taxon>Kitasatosporales</taxon>
        <taxon>Streptomycetaceae</taxon>
        <taxon>Streptomyces</taxon>
    </lineage>
</organism>
<gene>
    <name evidence="1" type="ORF">CA983_43280</name>
</gene>
<comment type="caution">
    <text evidence="1">The sequence shown here is derived from an EMBL/GenBank/DDBJ whole genome shotgun (WGS) entry which is preliminary data.</text>
</comment>
<evidence type="ECO:0000313" key="1">
    <source>
        <dbReference type="EMBL" id="OUC80201.1"/>
    </source>
</evidence>
<dbReference type="EMBL" id="NGFN01000671">
    <property type="protein sequence ID" value="OUC80201.1"/>
    <property type="molecule type" value="Genomic_DNA"/>
</dbReference>
<reference evidence="1 2" key="1">
    <citation type="submission" date="2017-05" db="EMBL/GenBank/DDBJ databases">
        <title>Biotechnological potential of actinobacteria isolated from South African environments.</title>
        <authorList>
            <person name="Le Roes-Hill M."/>
            <person name="Prins A."/>
            <person name="Durrell K.A."/>
        </authorList>
    </citation>
    <scope>NUCLEOTIDE SEQUENCE [LARGE SCALE GENOMIC DNA]</scope>
    <source>
        <strain evidence="1 2">HMC13</strain>
    </source>
</reference>
<sequence length="411" mass="44689">MRRDDLSVAVPAVCERVALGGRGLGLLREWVAYRPDSGVARALLVWARGDELPEGELKAALASAFEAAKAEGSREASLVYGIFLCALRQYRLAAEHLLKHFADFPADEVAGLMLGAFPASEDPALKRAGDELVERQYQLAGAQSWPWASWLAWTRAEQGRPHDALALAEHALALFPRSGVAVHARAHADHELGAGPQAVARVDEWLAANAEALQVRHLNWHAALQGIAAGDFPDARRRADEVLRRSDVGMRAAVNWRLLLAGQMPARLNEVEHVRALLAEPEGMAEVFHTFNLALALAVESAVEDLSKLTVVVRADERPAYREVLAPVTEALAHVCAGQPGRAVALLEPLAGRVDELEGVRVEREIVQDTLARALADTGQGKRAAALLEDRLSVRRHHRYEDLLLAPSPTT</sequence>
<dbReference type="SUPFAM" id="SSF48452">
    <property type="entry name" value="TPR-like"/>
    <property type="match status" value="1"/>
</dbReference>
<dbReference type="Proteomes" id="UP000195105">
    <property type="component" value="Unassembled WGS sequence"/>
</dbReference>
<dbReference type="AlphaFoldDB" id="A0A243QEQ3"/>
<dbReference type="Gene3D" id="1.25.40.10">
    <property type="entry name" value="Tetratricopeptide repeat domain"/>
    <property type="match status" value="1"/>
</dbReference>
<accession>A0A243QEQ3</accession>